<dbReference type="GO" id="GO:0070475">
    <property type="term" value="P:rRNA base methylation"/>
    <property type="evidence" value="ECO:0007669"/>
    <property type="project" value="UniProtKB-UniRule"/>
</dbReference>
<feature type="binding site" evidence="7">
    <location>
        <position position="108"/>
    </location>
    <ligand>
        <name>S-adenosyl-L-methionine</name>
        <dbReference type="ChEBI" id="CHEBI:59789"/>
    </ligand>
</feature>
<dbReference type="AlphaFoldDB" id="A0A4Z0FBE4"/>
<dbReference type="NCBIfam" id="TIGR00006">
    <property type="entry name" value="16S rRNA (cytosine(1402)-N(4))-methyltransferase RsmH"/>
    <property type="match status" value="1"/>
</dbReference>
<dbReference type="PIRSF" id="PIRSF004486">
    <property type="entry name" value="MraW"/>
    <property type="match status" value="1"/>
</dbReference>
<keyword evidence="5 7" id="KW-0808">Transferase</keyword>
<dbReference type="FunFam" id="1.10.150.170:FF:000001">
    <property type="entry name" value="Ribosomal RNA small subunit methyltransferase H"/>
    <property type="match status" value="1"/>
</dbReference>
<dbReference type="GO" id="GO:0005737">
    <property type="term" value="C:cytoplasm"/>
    <property type="evidence" value="ECO:0007669"/>
    <property type="project" value="UniProtKB-SubCell"/>
</dbReference>
<comment type="catalytic activity">
    <reaction evidence="7">
        <text>cytidine(1402) in 16S rRNA + S-adenosyl-L-methionine = N(4)-methylcytidine(1402) in 16S rRNA + S-adenosyl-L-homocysteine + H(+)</text>
        <dbReference type="Rhea" id="RHEA:42928"/>
        <dbReference type="Rhea" id="RHEA-COMP:10286"/>
        <dbReference type="Rhea" id="RHEA-COMP:10287"/>
        <dbReference type="ChEBI" id="CHEBI:15378"/>
        <dbReference type="ChEBI" id="CHEBI:57856"/>
        <dbReference type="ChEBI" id="CHEBI:59789"/>
        <dbReference type="ChEBI" id="CHEBI:74506"/>
        <dbReference type="ChEBI" id="CHEBI:82748"/>
        <dbReference type="EC" id="2.1.1.199"/>
    </reaction>
</comment>
<dbReference type="PANTHER" id="PTHR11265">
    <property type="entry name" value="S-ADENOSYL-METHYLTRANSFERASE MRAW"/>
    <property type="match status" value="1"/>
</dbReference>
<dbReference type="Pfam" id="PF01795">
    <property type="entry name" value="Methyltransf_5"/>
    <property type="match status" value="1"/>
</dbReference>
<evidence type="ECO:0000313" key="8">
    <source>
        <dbReference type="EMBL" id="TFZ83018.1"/>
    </source>
</evidence>
<keyword evidence="2 7" id="KW-0963">Cytoplasm</keyword>
<evidence type="ECO:0000256" key="2">
    <source>
        <dbReference type="ARBA" id="ARBA00022490"/>
    </source>
</evidence>
<evidence type="ECO:0000256" key="7">
    <source>
        <dbReference type="HAMAP-Rule" id="MF_01007"/>
    </source>
</evidence>
<dbReference type="PANTHER" id="PTHR11265:SF0">
    <property type="entry name" value="12S RRNA N4-METHYLCYTIDINE METHYLTRANSFERASE"/>
    <property type="match status" value="1"/>
</dbReference>
<proteinExistence type="inferred from homology"/>
<evidence type="ECO:0000256" key="3">
    <source>
        <dbReference type="ARBA" id="ARBA00022552"/>
    </source>
</evidence>
<comment type="caution">
    <text evidence="8">The sequence shown here is derived from an EMBL/GenBank/DDBJ whole genome shotgun (WGS) entry which is preliminary data.</text>
</comment>
<dbReference type="GO" id="GO:0071424">
    <property type="term" value="F:rRNA (cytosine-N4-)-methyltransferase activity"/>
    <property type="evidence" value="ECO:0007669"/>
    <property type="project" value="UniProtKB-UniRule"/>
</dbReference>
<evidence type="ECO:0000256" key="4">
    <source>
        <dbReference type="ARBA" id="ARBA00022603"/>
    </source>
</evidence>
<keyword evidence="4 7" id="KW-0489">Methyltransferase</keyword>
<dbReference type="RefSeq" id="WP_135281318.1">
    <property type="nucleotide sequence ID" value="NZ_SRIO01000005.1"/>
</dbReference>
<dbReference type="InterPro" id="IPR029063">
    <property type="entry name" value="SAM-dependent_MTases_sf"/>
</dbReference>
<feature type="binding site" evidence="7">
    <location>
        <begin position="33"/>
        <end position="35"/>
    </location>
    <ligand>
        <name>S-adenosyl-L-methionine</name>
        <dbReference type="ChEBI" id="CHEBI:59789"/>
    </ligand>
</feature>
<evidence type="ECO:0000256" key="1">
    <source>
        <dbReference type="ARBA" id="ARBA00010396"/>
    </source>
</evidence>
<feature type="binding site" evidence="7">
    <location>
        <position position="101"/>
    </location>
    <ligand>
        <name>S-adenosyl-L-methionine</name>
        <dbReference type="ChEBI" id="CHEBI:59789"/>
    </ligand>
</feature>
<evidence type="ECO:0000256" key="5">
    <source>
        <dbReference type="ARBA" id="ARBA00022679"/>
    </source>
</evidence>
<keyword evidence="9" id="KW-1185">Reference proteome</keyword>
<dbReference type="SUPFAM" id="SSF53335">
    <property type="entry name" value="S-adenosyl-L-methionine-dependent methyltransferases"/>
    <property type="match status" value="1"/>
</dbReference>
<dbReference type="EMBL" id="SRIO01000005">
    <property type="protein sequence ID" value="TFZ83018.1"/>
    <property type="molecule type" value="Genomic_DNA"/>
</dbReference>
<dbReference type="HAMAP" id="MF_01007">
    <property type="entry name" value="16SrRNA_methyltr_H"/>
    <property type="match status" value="1"/>
</dbReference>
<accession>A0A4Z0FBE4</accession>
<dbReference type="InterPro" id="IPR002903">
    <property type="entry name" value="RsmH"/>
</dbReference>
<comment type="similarity">
    <text evidence="1 7">Belongs to the methyltransferase superfamily. RsmH family.</text>
</comment>
<reference evidence="8 9" key="1">
    <citation type="journal article" date="2019" name="ISME J.">
        <title>Candidatus Macondimonas diazotrophica, a novel gammaproteobacterial genus dominating crude-oil-contaminated coastal sediments.</title>
        <authorList>
            <person name="Karthikeyan S."/>
            <person name="Konstantinidis K."/>
        </authorList>
    </citation>
    <scope>NUCLEOTIDE SEQUENCE [LARGE SCALE GENOMIC DNA]</scope>
    <source>
        <strain evidence="8 9">KTK01</strain>
    </source>
</reference>
<evidence type="ECO:0000256" key="6">
    <source>
        <dbReference type="ARBA" id="ARBA00022691"/>
    </source>
</evidence>
<name>A0A4Z0FBE4_9GAMM</name>
<evidence type="ECO:0000313" key="9">
    <source>
        <dbReference type="Proteomes" id="UP000297890"/>
    </source>
</evidence>
<dbReference type="OrthoDB" id="9806637at2"/>
<dbReference type="InterPro" id="IPR023397">
    <property type="entry name" value="SAM-dep_MeTrfase_MraW_recog"/>
</dbReference>
<keyword evidence="6 7" id="KW-0949">S-adenosyl-L-methionine</keyword>
<sequence>MDALHQPVLLAETLEALAPRAGDRYIDGTYGRGGHAECILSALGPDGRLMVVDQDPEAIAHARSRWAEDARVTIVHANIADLAQCAQVVRWREGVQGILFDLGVSSPQLDDPARGFSFMNDGPLDMRMDVSKGQSAAQWLGSVDESELAEVLWRYGEERQSRRIARRIVAARANKPLTRTRELAEIVGQTLPPGGRHKHPATRTFQAIRIYINRELESLEQALTAAVQLLAPGGRLAVISFHSLEDRVVKRFMRQGVQPPSDPLGFNRPEPTLRWVAKQVRAGVVECAANPRARSATLRVVEKLG</sequence>
<protein>
    <recommendedName>
        <fullName evidence="7">Ribosomal RNA small subunit methyltransferase H</fullName>
        <ecNumber evidence="7">2.1.1.199</ecNumber>
    </recommendedName>
    <alternativeName>
        <fullName evidence="7">16S rRNA m(4)C1402 methyltransferase</fullName>
    </alternativeName>
    <alternativeName>
        <fullName evidence="7">rRNA (cytosine-N(4)-)-methyltransferase RsmH</fullName>
    </alternativeName>
</protein>
<comment type="subcellular location">
    <subcellularLocation>
        <location evidence="7">Cytoplasm</location>
    </subcellularLocation>
</comment>
<organism evidence="8 9">
    <name type="scientific">Candidatus Macondimonas diazotrophica</name>
    <dbReference type="NCBI Taxonomy" id="2305248"/>
    <lineage>
        <taxon>Bacteria</taxon>
        <taxon>Pseudomonadati</taxon>
        <taxon>Pseudomonadota</taxon>
        <taxon>Gammaproteobacteria</taxon>
        <taxon>Chromatiales</taxon>
        <taxon>Ectothiorhodospiraceae</taxon>
        <taxon>Candidatus Macondimonas</taxon>
    </lineage>
</organism>
<feature type="binding site" evidence="7">
    <location>
        <position position="79"/>
    </location>
    <ligand>
        <name>S-adenosyl-L-methionine</name>
        <dbReference type="ChEBI" id="CHEBI:59789"/>
    </ligand>
</feature>
<dbReference type="Gene3D" id="3.40.50.150">
    <property type="entry name" value="Vaccinia Virus protein VP39"/>
    <property type="match status" value="1"/>
</dbReference>
<keyword evidence="3 7" id="KW-0698">rRNA processing</keyword>
<gene>
    <name evidence="7 8" type="primary">rsmH</name>
    <name evidence="8" type="ORF">E4680_05090</name>
</gene>
<dbReference type="Proteomes" id="UP000297890">
    <property type="component" value="Unassembled WGS sequence"/>
</dbReference>
<dbReference type="SUPFAM" id="SSF81799">
    <property type="entry name" value="Putative methyltransferase TM0872, insert domain"/>
    <property type="match status" value="1"/>
</dbReference>
<dbReference type="EC" id="2.1.1.199" evidence="7"/>
<dbReference type="Gene3D" id="1.10.150.170">
    <property type="entry name" value="Putative methyltransferase TM0872, insert domain"/>
    <property type="match status" value="1"/>
</dbReference>
<feature type="binding site" evidence="7">
    <location>
        <position position="53"/>
    </location>
    <ligand>
        <name>S-adenosyl-L-methionine</name>
        <dbReference type="ChEBI" id="CHEBI:59789"/>
    </ligand>
</feature>
<comment type="function">
    <text evidence="7">Specifically methylates the N4 position of cytidine in position 1402 (C1402) of 16S rRNA.</text>
</comment>